<gene>
    <name evidence="12" type="ORF">NEF87_001632</name>
</gene>
<reference evidence="12" key="1">
    <citation type="submission" date="2022-09" db="EMBL/GenBank/DDBJ databases">
        <title>Actin cytoskeleton and complex cell architecture in an #Asgard archaeon.</title>
        <authorList>
            <person name="Ponce Toledo R.I."/>
            <person name="Schleper C."/>
            <person name="Rodrigues Oliveira T."/>
            <person name="Wollweber F."/>
            <person name="Xu J."/>
            <person name="Rittmann S."/>
            <person name="Klingl A."/>
            <person name="Pilhofer M."/>
        </authorList>
    </citation>
    <scope>NUCLEOTIDE SEQUENCE</scope>
    <source>
        <strain evidence="12">B-35</strain>
    </source>
</reference>
<dbReference type="PANTHER" id="PTHR42959:SF1">
    <property type="entry name" value="CARBAMOYLTRANSFERASE HYPF"/>
    <property type="match status" value="1"/>
</dbReference>
<comment type="similarity">
    <text evidence="2 8">Belongs to the carbamoyltransferase HypF family.</text>
</comment>
<organism evidence="12 13">
    <name type="scientific">Candidatus Lokiarchaeum ossiferum</name>
    <dbReference type="NCBI Taxonomy" id="2951803"/>
    <lineage>
        <taxon>Archaea</taxon>
        <taxon>Promethearchaeati</taxon>
        <taxon>Promethearchaeota</taxon>
        <taxon>Promethearchaeia</taxon>
        <taxon>Promethearchaeales</taxon>
        <taxon>Promethearchaeaceae</taxon>
        <taxon>Candidatus Lokiarchaeum</taxon>
    </lineage>
</organism>
<dbReference type="Pfam" id="PF07503">
    <property type="entry name" value="zf-HYPF"/>
    <property type="match status" value="2"/>
</dbReference>
<dbReference type="InterPro" id="IPR041440">
    <property type="entry name" value="HypF_C"/>
</dbReference>
<dbReference type="PROSITE" id="PS51163">
    <property type="entry name" value="YRDC"/>
    <property type="match status" value="1"/>
</dbReference>
<evidence type="ECO:0000259" key="11">
    <source>
        <dbReference type="PROSITE" id="PS51163"/>
    </source>
</evidence>
<evidence type="ECO:0000256" key="1">
    <source>
        <dbReference type="ARBA" id="ARBA00004711"/>
    </source>
</evidence>
<dbReference type="PROSITE" id="PS00150">
    <property type="entry name" value="ACYLPHOSPHATASE_1"/>
    <property type="match status" value="1"/>
</dbReference>
<dbReference type="Gene3D" id="3.90.870.50">
    <property type="match status" value="1"/>
</dbReference>
<keyword evidence="5" id="KW-0863">Zinc-finger</keyword>
<dbReference type="EMBL" id="CP104013">
    <property type="protein sequence ID" value="UYP45347.1"/>
    <property type="molecule type" value="Genomic_DNA"/>
</dbReference>
<evidence type="ECO:0000259" key="10">
    <source>
        <dbReference type="PROSITE" id="PS51160"/>
    </source>
</evidence>
<evidence type="ECO:0000256" key="7">
    <source>
        <dbReference type="ARBA" id="ARBA00048220"/>
    </source>
</evidence>
<comment type="pathway">
    <text evidence="1">Protein modification; [NiFe] hydrogenase maturation.</text>
</comment>
<keyword evidence="9" id="KW-0378">Hydrolase</keyword>
<dbReference type="Pfam" id="PF01300">
    <property type="entry name" value="Sua5_yciO_yrdC"/>
    <property type="match status" value="1"/>
</dbReference>
<dbReference type="Pfam" id="PF17788">
    <property type="entry name" value="HypF_C"/>
    <property type="match status" value="1"/>
</dbReference>
<dbReference type="SUPFAM" id="SSF53067">
    <property type="entry name" value="Actin-like ATPase domain"/>
    <property type="match status" value="1"/>
</dbReference>
<dbReference type="InterPro" id="IPR001792">
    <property type="entry name" value="Acylphosphatase-like_dom"/>
</dbReference>
<keyword evidence="13" id="KW-1185">Reference proteome</keyword>
<dbReference type="SUPFAM" id="SSF54975">
    <property type="entry name" value="Acylphosphatase/BLUF domain-like"/>
    <property type="match status" value="1"/>
</dbReference>
<dbReference type="InterPro" id="IPR036046">
    <property type="entry name" value="Acylphosphatase-like_dom_sf"/>
</dbReference>
<keyword evidence="6" id="KW-0862">Zinc</keyword>
<dbReference type="NCBIfam" id="TIGR00143">
    <property type="entry name" value="hypF"/>
    <property type="match status" value="1"/>
</dbReference>
<dbReference type="SUPFAM" id="SSF55821">
    <property type="entry name" value="YrdC/RibB"/>
    <property type="match status" value="1"/>
</dbReference>
<dbReference type="InterPro" id="IPR051060">
    <property type="entry name" value="Carbamoyltrans_HypF-like"/>
</dbReference>
<dbReference type="Gene3D" id="3.30.420.40">
    <property type="match status" value="1"/>
</dbReference>
<evidence type="ECO:0000256" key="8">
    <source>
        <dbReference type="PIRNR" id="PIRNR006256"/>
    </source>
</evidence>
<dbReference type="PIRSF" id="PIRSF006256">
    <property type="entry name" value="CMPcnvr_hdrg_mat"/>
    <property type="match status" value="1"/>
</dbReference>
<evidence type="ECO:0000256" key="4">
    <source>
        <dbReference type="ARBA" id="ARBA00022723"/>
    </source>
</evidence>
<feature type="active site" evidence="9">
    <location>
        <position position="18"/>
    </location>
</feature>
<dbReference type="PROSITE" id="PS51160">
    <property type="entry name" value="ACYLPHOSPHATASE_3"/>
    <property type="match status" value="1"/>
</dbReference>
<feature type="domain" description="YrdC-like" evidence="11">
    <location>
        <begin position="208"/>
        <end position="394"/>
    </location>
</feature>
<evidence type="ECO:0000313" key="13">
    <source>
        <dbReference type="Proteomes" id="UP001208689"/>
    </source>
</evidence>
<feature type="active site" evidence="9">
    <location>
        <position position="36"/>
    </location>
</feature>
<dbReference type="Gene3D" id="3.30.420.360">
    <property type="match status" value="1"/>
</dbReference>
<dbReference type="Proteomes" id="UP001208689">
    <property type="component" value="Chromosome"/>
</dbReference>
<keyword evidence="4" id="KW-0479">Metal-binding</keyword>
<protein>
    <recommendedName>
        <fullName evidence="8">Carbamoyltransferase</fullName>
        <ecNumber evidence="8">6.2.-.-</ecNumber>
    </recommendedName>
</protein>
<dbReference type="InterPro" id="IPR043129">
    <property type="entry name" value="ATPase_NBD"/>
</dbReference>
<dbReference type="InterPro" id="IPR055128">
    <property type="entry name" value="HypF_C_2"/>
</dbReference>
<keyword evidence="3" id="KW-0436">Ligase</keyword>
<evidence type="ECO:0000256" key="5">
    <source>
        <dbReference type="ARBA" id="ARBA00022771"/>
    </source>
</evidence>
<proteinExistence type="inferred from homology"/>
<dbReference type="InterPro" id="IPR004421">
    <property type="entry name" value="Carbamoyltransferase_HypF"/>
</dbReference>
<comment type="catalytic activity">
    <reaction evidence="7">
        <text>C-terminal L-cysteinyl-[HypE protein] + carbamoyl phosphate + ATP + H2O = C-terminal S-carboxamide-L-cysteinyl-[HypE protein] + AMP + phosphate + diphosphate + H(+)</text>
        <dbReference type="Rhea" id="RHEA:55636"/>
        <dbReference type="Rhea" id="RHEA-COMP:14247"/>
        <dbReference type="Rhea" id="RHEA-COMP:14392"/>
        <dbReference type="ChEBI" id="CHEBI:15377"/>
        <dbReference type="ChEBI" id="CHEBI:15378"/>
        <dbReference type="ChEBI" id="CHEBI:30616"/>
        <dbReference type="ChEBI" id="CHEBI:33019"/>
        <dbReference type="ChEBI" id="CHEBI:43474"/>
        <dbReference type="ChEBI" id="CHEBI:58228"/>
        <dbReference type="ChEBI" id="CHEBI:76913"/>
        <dbReference type="ChEBI" id="CHEBI:139126"/>
        <dbReference type="ChEBI" id="CHEBI:456215"/>
    </reaction>
</comment>
<name>A0ABY6HPC5_9ARCH</name>
<dbReference type="Gene3D" id="3.30.110.120">
    <property type="match status" value="1"/>
</dbReference>
<dbReference type="InterPro" id="IPR017945">
    <property type="entry name" value="DHBP_synth_RibB-like_a/b_dom"/>
</dbReference>
<evidence type="ECO:0000256" key="2">
    <source>
        <dbReference type="ARBA" id="ARBA00008097"/>
    </source>
</evidence>
<comment type="catalytic activity">
    <reaction evidence="9">
        <text>an acyl phosphate + H2O = a carboxylate + phosphate + H(+)</text>
        <dbReference type="Rhea" id="RHEA:14965"/>
        <dbReference type="ChEBI" id="CHEBI:15377"/>
        <dbReference type="ChEBI" id="CHEBI:15378"/>
        <dbReference type="ChEBI" id="CHEBI:29067"/>
        <dbReference type="ChEBI" id="CHEBI:43474"/>
        <dbReference type="ChEBI" id="CHEBI:59918"/>
        <dbReference type="EC" id="3.6.1.7"/>
    </reaction>
</comment>
<dbReference type="InterPro" id="IPR006070">
    <property type="entry name" value="Sua5-like_dom"/>
</dbReference>
<sequence length="804" mass="90604">MKQQQIIITGIVQGVGFRPFLFNLLDSHHLTGTIKNTGNLGVTLDLQSTNPKFNFERLALEIRAKIPAMALIEDITVSSPKEVMTSEFKELKIIPSNDGIGKGLTLPPDIAMCDECFKDFTNPDQKRFFHYPFIACAQCGPRYTIMKALPYDRPNSTVKDFPFCEGCEQDYSDRSNRRFHAQTFNCNHCGPFYFLATLESPNPRFPEPNALNELIIAIKEGKIVAIKGIGGVNLVCRADDEKVIQKLRNRKRERKNKPFAIMVADQQAVLNYCHVTPKQMEIISSFRRPILLLPKKEKSFPENLAPGLHNIGILLPYMGLHHLLFQNLPNIPLVFTSGNISSLPMAVDNIEILTHLDGIADLFFLHNREIFQRCDDSVIRPILNNRAIIRRSRGFIPEYIKLPFEPKCDAIIAVGAELNSTGAISRGPRIFPTQHIGNVRNLETYEFLESALHHLQTLLKIDDCEIGCIARDLHPSFQSTRLAQKIAKELRSQSDERQIIPIQTIQHHHAHLASLMVDHQLPLEEKILVLTLDGVGYGKDHQPWGGEILLGGYYSFTRIAHLNPIVMIGGDLCAKNPARMLLCELYSAATSDIDRELIEALIQKLDLVSYFPHKTTELKVLKTQITNLPQTTTIYPFTSSLGRLLDAAASLFNVCHQRTYRGEPAMRLEGFAWGSKYEKRFDLTKFHTKEIIYGEKLLFEYAKLLFQATKSHTRETMKNLAYGFHCDIAELFTNIAISTAKTHKIQKIGVSGGVAYNEIIMQTIKKLVEDANLTFLQHNRIPPGDAGISVGQIAIAAAQTTNET</sequence>
<dbReference type="Pfam" id="PF00708">
    <property type="entry name" value="Acylphosphatase"/>
    <property type="match status" value="1"/>
</dbReference>
<evidence type="ECO:0000256" key="9">
    <source>
        <dbReference type="PROSITE-ProRule" id="PRU00520"/>
    </source>
</evidence>
<evidence type="ECO:0000256" key="6">
    <source>
        <dbReference type="ARBA" id="ARBA00022833"/>
    </source>
</evidence>
<dbReference type="InterPro" id="IPR011125">
    <property type="entry name" value="Znf_HypF"/>
</dbReference>
<dbReference type="EC" id="6.2.-.-" evidence="8"/>
<dbReference type="Pfam" id="PF22521">
    <property type="entry name" value="HypF_C_2"/>
    <property type="match status" value="1"/>
</dbReference>
<accession>A0ABY6HPC5</accession>
<evidence type="ECO:0000313" key="12">
    <source>
        <dbReference type="EMBL" id="UYP45347.1"/>
    </source>
</evidence>
<evidence type="ECO:0000256" key="3">
    <source>
        <dbReference type="ARBA" id="ARBA00022598"/>
    </source>
</evidence>
<dbReference type="InterPro" id="IPR017968">
    <property type="entry name" value="Acylphosphatase_CS"/>
</dbReference>
<dbReference type="PANTHER" id="PTHR42959">
    <property type="entry name" value="CARBAMOYLTRANSFERASE"/>
    <property type="match status" value="1"/>
</dbReference>
<feature type="domain" description="Acylphosphatase-like" evidence="10">
    <location>
        <begin position="3"/>
        <end position="95"/>
    </location>
</feature>